<comment type="caution">
    <text evidence="2">The sequence shown here is derived from an EMBL/GenBank/DDBJ whole genome shotgun (WGS) entry which is preliminary data.</text>
</comment>
<gene>
    <name evidence="2" type="ORF">GCM10007874_33830</name>
</gene>
<feature type="transmembrane region" description="Helical" evidence="1">
    <location>
        <begin position="5"/>
        <end position="21"/>
    </location>
</feature>
<organism evidence="2 3">
    <name type="scientific">Labrys miyagiensis</name>
    <dbReference type="NCBI Taxonomy" id="346912"/>
    <lineage>
        <taxon>Bacteria</taxon>
        <taxon>Pseudomonadati</taxon>
        <taxon>Pseudomonadota</taxon>
        <taxon>Alphaproteobacteria</taxon>
        <taxon>Hyphomicrobiales</taxon>
        <taxon>Xanthobacteraceae</taxon>
        <taxon>Labrys</taxon>
    </lineage>
</organism>
<dbReference type="InterPro" id="IPR018710">
    <property type="entry name" value="DUF2232"/>
</dbReference>
<feature type="transmembrane region" description="Helical" evidence="1">
    <location>
        <begin position="215"/>
        <end position="235"/>
    </location>
</feature>
<accession>A0ABQ6CJ28</accession>
<dbReference type="Pfam" id="PF09991">
    <property type="entry name" value="DUF2232"/>
    <property type="match status" value="1"/>
</dbReference>
<dbReference type="EMBL" id="BSPC01000028">
    <property type="protein sequence ID" value="GLS20366.1"/>
    <property type="molecule type" value="Genomic_DNA"/>
</dbReference>
<sequence>MQREIPIGLCAGLAAALLMVVQTTDSLFGLLLGIFAALPITLVSLGWSYRAGLTAAASAVAVICVVVSLRLGLTFGVATALPAWALAYLATERNTGAPVKWLPLGAIVLVACVLAAFGFLFTMYATLGSYEAALDQFVSSLTTLLHIYLNQPQDQPLALPDVPDTASFVRSVARFAVPFQTMLFAIFSLCGLWLSARIMRVSGRLSRPWPDIAALRLPGMGLAIVAIAGLALLFLPDLAGVVGQFLLAALFTALFVQGLAVLHFMTRGMAGRTFILSMTYPLCIILGSITMPLVALLGLAEQIFVFRDRSKNTARPLPPHS</sequence>
<protein>
    <submittedName>
        <fullName evidence="2">Membrane protein</fullName>
    </submittedName>
</protein>
<dbReference type="Proteomes" id="UP001156882">
    <property type="component" value="Unassembled WGS sequence"/>
</dbReference>
<evidence type="ECO:0000313" key="3">
    <source>
        <dbReference type="Proteomes" id="UP001156882"/>
    </source>
</evidence>
<feature type="transmembrane region" description="Helical" evidence="1">
    <location>
        <begin position="59"/>
        <end position="81"/>
    </location>
</feature>
<keyword evidence="1" id="KW-0812">Transmembrane</keyword>
<keyword evidence="1" id="KW-0472">Membrane</keyword>
<evidence type="ECO:0000256" key="1">
    <source>
        <dbReference type="SAM" id="Phobius"/>
    </source>
</evidence>
<name>A0ABQ6CJ28_9HYPH</name>
<proteinExistence type="predicted"/>
<feature type="transmembrane region" description="Helical" evidence="1">
    <location>
        <begin position="101"/>
        <end position="121"/>
    </location>
</feature>
<feature type="transmembrane region" description="Helical" evidence="1">
    <location>
        <begin position="27"/>
        <end position="47"/>
    </location>
</feature>
<feature type="transmembrane region" description="Helical" evidence="1">
    <location>
        <begin position="171"/>
        <end position="194"/>
    </location>
</feature>
<dbReference type="RefSeq" id="WP_284313455.1">
    <property type="nucleotide sequence ID" value="NZ_BSPC01000028.1"/>
</dbReference>
<keyword evidence="1" id="KW-1133">Transmembrane helix</keyword>
<reference evidence="3" key="1">
    <citation type="journal article" date="2019" name="Int. J. Syst. Evol. Microbiol.">
        <title>The Global Catalogue of Microorganisms (GCM) 10K type strain sequencing project: providing services to taxonomists for standard genome sequencing and annotation.</title>
        <authorList>
            <consortium name="The Broad Institute Genomics Platform"/>
            <consortium name="The Broad Institute Genome Sequencing Center for Infectious Disease"/>
            <person name="Wu L."/>
            <person name="Ma J."/>
        </authorList>
    </citation>
    <scope>NUCLEOTIDE SEQUENCE [LARGE SCALE GENOMIC DNA]</scope>
    <source>
        <strain evidence="3">NBRC 101365</strain>
    </source>
</reference>
<evidence type="ECO:0000313" key="2">
    <source>
        <dbReference type="EMBL" id="GLS20366.1"/>
    </source>
</evidence>
<feature type="transmembrane region" description="Helical" evidence="1">
    <location>
        <begin position="274"/>
        <end position="300"/>
    </location>
</feature>
<feature type="transmembrane region" description="Helical" evidence="1">
    <location>
        <begin position="241"/>
        <end position="262"/>
    </location>
</feature>
<keyword evidence="3" id="KW-1185">Reference proteome</keyword>